<evidence type="ECO:0000313" key="5">
    <source>
        <dbReference type="Proteomes" id="UP000077671"/>
    </source>
</evidence>
<feature type="transmembrane region" description="Helical" evidence="2">
    <location>
        <begin position="1056"/>
        <end position="1074"/>
    </location>
</feature>
<feature type="compositionally biased region" description="Low complexity" evidence="1">
    <location>
        <begin position="606"/>
        <end position="619"/>
    </location>
</feature>
<dbReference type="EMBL" id="LWDD02000009">
    <property type="protein sequence ID" value="KAE8265556.1"/>
    <property type="molecule type" value="Genomic_DNA"/>
</dbReference>
<evidence type="ECO:0000313" key="3">
    <source>
        <dbReference type="EMBL" id="CAD6928079.1"/>
    </source>
</evidence>
<organism evidence="4 5">
    <name type="scientific">Tilletia caries</name>
    <name type="common">wheat bunt fungus</name>
    <dbReference type="NCBI Taxonomy" id="13290"/>
    <lineage>
        <taxon>Eukaryota</taxon>
        <taxon>Fungi</taxon>
        <taxon>Dikarya</taxon>
        <taxon>Basidiomycota</taxon>
        <taxon>Ustilaginomycotina</taxon>
        <taxon>Exobasidiomycetes</taxon>
        <taxon>Tilletiales</taxon>
        <taxon>Tilletiaceae</taxon>
        <taxon>Tilletia</taxon>
    </lineage>
</organism>
<proteinExistence type="predicted"/>
<protein>
    <submittedName>
        <fullName evidence="4">Uncharacterized protein</fullName>
    </submittedName>
</protein>
<keyword evidence="2" id="KW-0472">Membrane</keyword>
<feature type="region of interest" description="Disordered" evidence="1">
    <location>
        <begin position="572"/>
        <end position="720"/>
    </location>
</feature>
<evidence type="ECO:0000256" key="2">
    <source>
        <dbReference type="SAM" id="Phobius"/>
    </source>
</evidence>
<evidence type="ECO:0000256" key="1">
    <source>
        <dbReference type="SAM" id="MobiDB-lite"/>
    </source>
</evidence>
<feature type="compositionally biased region" description="Polar residues" evidence="1">
    <location>
        <begin position="620"/>
        <end position="640"/>
    </location>
</feature>
<feature type="compositionally biased region" description="Polar residues" evidence="1">
    <location>
        <begin position="657"/>
        <end position="668"/>
    </location>
</feature>
<reference evidence="4" key="2">
    <citation type="journal article" date="2019" name="IMA Fungus">
        <title>Genome sequencing and comparison of five Tilletia species to identify candidate genes for the detection of regulated species infecting wheat.</title>
        <authorList>
            <person name="Nguyen H.D.T."/>
            <person name="Sultana T."/>
            <person name="Kesanakurti P."/>
            <person name="Hambleton S."/>
        </authorList>
    </citation>
    <scope>NUCLEOTIDE SEQUENCE</scope>
    <source>
        <strain evidence="4">DAOMC 238032</strain>
    </source>
</reference>
<name>A0A177VGC6_9BASI</name>
<sequence length="1220" mass="130544">MSKSRRSSIFSPVSARGGGQHELDVSRITRRLHIKIQTTTHGCFASLYLLVGVSDTTADQTPFPLLQDEHVELHEWHIDALDAHWAAPALSESAARAANIFKIPVSTDMALDESEPTNTAVVVSMSGNLNLIVPAGTAPAGQGSAIRGAHAESGKRGYLVTLIMRINHLRDSAGWPLQVTVPVPRSLMNTFDFRISSSDSISAKDSPIRIFPKLIGGSFDDASSPSSTLSSAPKPDSEALAIRRCSIVTGPKLKGMFAATSHLSLAWLRAGQSNAGQGAHNPKIPILQPLSTLQAQINTTWTSAAPRNGSEARLISFETVCTLIGFSHLGIDERAYLKLHLQGSDARITLSEVKLVTSGTRSGSSRGVIGIRTGPPPGSSTGSSTSNLSRIPSLRTPRSAAVSPPTNTLDLGMLDTTILDDNGDLMQVAPPKGLFNHDLSFSVDHQAFVDESAISDMSTLEKVKQLAGGVNGAGAPGSELSNPGRGNDDLPKGLLADPNSFAVVVDVDETLGVLPSRLKDNITLQFEGKICVAHLDAAQLQDIKFAMPSASHAQTRSTIAQQLQRLIDDEEQEGEALQIERDQDRQAKLKAKSQQQESSNRPELQGGAAFANGRRAGPRSLSSESISTPTKHSTAPSYFPSSVDDPMGTPTRKKLSRTNTAGSSSEVGDTTVIHPAAGPSKPPERPVAHQRKSSYAATSPQVHEEELEQEQEPGLASPLHAPLVPNLARALRKRATSDERSTSVASVPKTAGTPSPPPLGVPRTRVGSSDESVGSYGSGHKRGEWPAVLSAGTASGSSRLLAAAVVADQSIAPADWTMQDLSGSVVGDQSLSHGVLPYTLHEATVEVVPTLRRMQDEEEVRMVKKVMVPAWPRAELDGRSVLVPSVALIMNEGDEVVSVWCDHGRLRWMRLSAEDPDVDRDLEKGAVLIKVELPASLRNARSSSSDQCKLEIRIASAWSGEDAAKLRKGDAVLVEIPVLDCAVGTLDLRFCKPSDAWTTPVGQLDGFRTQRPADVKAYLTSDDVQSTRPLKAQLRFPPRAKASLSVRRQSRLLPRYALVLSVMALILAFMAYVVPTLKASKSIHVPGFPTHLESLARGTRAQTQTKRGAKGDSVPSMTTASTPSALWHHPEASEAPTAASIPAVHAAAAEASVLDGFKLTEASERMTFISQETTVEDDAATIDDNYDDQDNDSLDALTSTTLWQRWLDSFFGLFKWMRAV</sequence>
<dbReference type="AlphaFoldDB" id="A0A177VGC6"/>
<feature type="compositionally biased region" description="Polar residues" evidence="1">
    <location>
        <begin position="1115"/>
        <end position="1124"/>
    </location>
</feature>
<feature type="region of interest" description="Disordered" evidence="1">
    <location>
        <begin position="361"/>
        <end position="407"/>
    </location>
</feature>
<accession>A0A177VGC6</accession>
<gene>
    <name evidence="4" type="ORF">A4X03_0g181</name>
    <name evidence="3" type="ORF">JKIAZH3_G7641</name>
</gene>
<dbReference type="Proteomes" id="UP000077671">
    <property type="component" value="Unassembled WGS sequence"/>
</dbReference>
<keyword evidence="6" id="KW-1185">Reference proteome</keyword>
<feature type="compositionally biased region" description="Polar residues" evidence="1">
    <location>
        <begin position="592"/>
        <end position="602"/>
    </location>
</feature>
<dbReference type="Proteomes" id="UP000836402">
    <property type="component" value="Unassembled WGS sequence"/>
</dbReference>
<reference evidence="4" key="1">
    <citation type="submission" date="2016-04" db="EMBL/GenBank/DDBJ databases">
        <authorList>
            <person name="Nguyen H.D."/>
            <person name="Kesanakurti P."/>
            <person name="Cullis J."/>
            <person name="Levesque C.A."/>
            <person name="Hambleton S."/>
        </authorList>
    </citation>
    <scope>NUCLEOTIDE SEQUENCE</scope>
    <source>
        <strain evidence="4">DAOMC 238032</strain>
    </source>
</reference>
<comment type="caution">
    <text evidence="4">The sequence shown here is derived from an EMBL/GenBank/DDBJ whole genome shotgun (WGS) entry which is preliminary data.</text>
</comment>
<feature type="region of interest" description="Disordered" evidence="1">
    <location>
        <begin position="732"/>
        <end position="784"/>
    </location>
</feature>
<feature type="compositionally biased region" description="Basic and acidic residues" evidence="1">
    <location>
        <begin position="578"/>
        <end position="587"/>
    </location>
</feature>
<keyword evidence="2" id="KW-1133">Transmembrane helix</keyword>
<keyword evidence="2" id="KW-0812">Transmembrane</keyword>
<evidence type="ECO:0000313" key="6">
    <source>
        <dbReference type="Proteomes" id="UP000836402"/>
    </source>
</evidence>
<feature type="region of interest" description="Disordered" evidence="1">
    <location>
        <begin position="471"/>
        <end position="493"/>
    </location>
</feature>
<feature type="region of interest" description="Disordered" evidence="1">
    <location>
        <begin position="1094"/>
        <end position="1132"/>
    </location>
</feature>
<feature type="compositionally biased region" description="Low complexity" evidence="1">
    <location>
        <begin position="361"/>
        <end position="386"/>
    </location>
</feature>
<dbReference type="EMBL" id="CAJHJG010003225">
    <property type="protein sequence ID" value="CAD6928079.1"/>
    <property type="molecule type" value="Genomic_DNA"/>
</dbReference>
<evidence type="ECO:0000313" key="4">
    <source>
        <dbReference type="EMBL" id="KAE8265556.1"/>
    </source>
</evidence>
<reference evidence="3" key="3">
    <citation type="submission" date="2020-10" db="EMBL/GenBank/DDBJ databases">
        <authorList>
            <person name="Sedaghatjoo S."/>
        </authorList>
    </citation>
    <scope>NUCLEOTIDE SEQUENCE</scope>
    <source>
        <strain evidence="3">AZH3</strain>
    </source>
</reference>